<dbReference type="InterPro" id="IPR024771">
    <property type="entry name" value="SUZ"/>
</dbReference>
<dbReference type="InterPro" id="IPR036867">
    <property type="entry name" value="R3H_dom_sf"/>
</dbReference>
<dbReference type="PROSITE" id="PS51061">
    <property type="entry name" value="R3H"/>
    <property type="match status" value="1"/>
</dbReference>
<feature type="compositionally biased region" description="Basic and acidic residues" evidence="2">
    <location>
        <begin position="415"/>
        <end position="424"/>
    </location>
</feature>
<evidence type="ECO:0000256" key="2">
    <source>
        <dbReference type="SAM" id="MobiDB-lite"/>
    </source>
</evidence>
<feature type="region of interest" description="Disordered" evidence="2">
    <location>
        <begin position="133"/>
        <end position="202"/>
    </location>
</feature>
<dbReference type="PANTHER" id="PTHR15672:SF8">
    <property type="entry name" value="PROTEIN ENCORE"/>
    <property type="match status" value="1"/>
</dbReference>
<dbReference type="Pfam" id="PF12752">
    <property type="entry name" value="SUZ"/>
    <property type="match status" value="1"/>
</dbReference>
<feature type="region of interest" description="Disordered" evidence="2">
    <location>
        <begin position="347"/>
        <end position="435"/>
    </location>
</feature>
<feature type="compositionally biased region" description="Polar residues" evidence="2">
    <location>
        <begin position="504"/>
        <end position="519"/>
    </location>
</feature>
<name>A0A3N4KCJ4_9PEZI</name>
<gene>
    <name evidence="5" type="ORF">P167DRAFT_540413</name>
</gene>
<feature type="compositionally biased region" description="Polar residues" evidence="2">
    <location>
        <begin position="146"/>
        <end position="181"/>
    </location>
</feature>
<evidence type="ECO:0000256" key="1">
    <source>
        <dbReference type="ARBA" id="ARBA00022553"/>
    </source>
</evidence>
<dbReference type="OrthoDB" id="278430at2759"/>
<dbReference type="EMBL" id="ML119198">
    <property type="protein sequence ID" value="RPB07042.1"/>
    <property type="molecule type" value="Genomic_DNA"/>
</dbReference>
<keyword evidence="6" id="KW-1185">Reference proteome</keyword>
<dbReference type="Proteomes" id="UP000277580">
    <property type="component" value="Unassembled WGS sequence"/>
</dbReference>
<evidence type="ECO:0000313" key="5">
    <source>
        <dbReference type="EMBL" id="RPB07042.1"/>
    </source>
</evidence>
<dbReference type="InterPro" id="IPR051937">
    <property type="entry name" value="R3H_domain_containing"/>
</dbReference>
<evidence type="ECO:0000259" key="4">
    <source>
        <dbReference type="PROSITE" id="PS51673"/>
    </source>
</evidence>
<dbReference type="AlphaFoldDB" id="A0A3N4KCJ4"/>
<feature type="compositionally biased region" description="Gly residues" evidence="2">
    <location>
        <begin position="710"/>
        <end position="735"/>
    </location>
</feature>
<evidence type="ECO:0000259" key="3">
    <source>
        <dbReference type="PROSITE" id="PS51061"/>
    </source>
</evidence>
<proteinExistence type="predicted"/>
<dbReference type="PANTHER" id="PTHR15672">
    <property type="entry name" value="CAMP-REGULATED PHOSPHOPROTEIN 21 RELATED R3H DOMAIN CONTAINING PROTEIN"/>
    <property type="match status" value="1"/>
</dbReference>
<dbReference type="CDD" id="cd02642">
    <property type="entry name" value="R3H_encore_like"/>
    <property type="match status" value="1"/>
</dbReference>
<feature type="compositionally biased region" description="Low complexity" evidence="2">
    <location>
        <begin position="696"/>
        <end position="709"/>
    </location>
</feature>
<keyword evidence="1" id="KW-0597">Phosphoprotein</keyword>
<feature type="region of interest" description="Disordered" evidence="2">
    <location>
        <begin position="500"/>
        <end position="645"/>
    </location>
</feature>
<dbReference type="GO" id="GO:0003676">
    <property type="term" value="F:nucleic acid binding"/>
    <property type="evidence" value="ECO:0007669"/>
    <property type="project" value="UniProtKB-UniRule"/>
</dbReference>
<feature type="domain" description="SUZ" evidence="4">
    <location>
        <begin position="314"/>
        <end position="403"/>
    </location>
</feature>
<dbReference type="SUPFAM" id="SSF82708">
    <property type="entry name" value="R3H domain"/>
    <property type="match status" value="1"/>
</dbReference>
<dbReference type="STRING" id="1392247.A0A3N4KCJ4"/>
<accession>A0A3N4KCJ4</accession>
<dbReference type="PROSITE" id="PS51673">
    <property type="entry name" value="SUZ"/>
    <property type="match status" value="1"/>
</dbReference>
<feature type="compositionally biased region" description="Polar residues" evidence="2">
    <location>
        <begin position="580"/>
        <end position="603"/>
    </location>
</feature>
<dbReference type="Pfam" id="PF01424">
    <property type="entry name" value="R3H"/>
    <property type="match status" value="1"/>
</dbReference>
<feature type="compositionally biased region" description="Basic and acidic residues" evidence="2">
    <location>
        <begin position="382"/>
        <end position="400"/>
    </location>
</feature>
<organism evidence="5 6">
    <name type="scientific">Morchella conica CCBAS932</name>
    <dbReference type="NCBI Taxonomy" id="1392247"/>
    <lineage>
        <taxon>Eukaryota</taxon>
        <taxon>Fungi</taxon>
        <taxon>Dikarya</taxon>
        <taxon>Ascomycota</taxon>
        <taxon>Pezizomycotina</taxon>
        <taxon>Pezizomycetes</taxon>
        <taxon>Pezizales</taxon>
        <taxon>Morchellaceae</taxon>
        <taxon>Morchella</taxon>
    </lineage>
</organism>
<dbReference type="InParanoid" id="A0A3N4KCJ4"/>
<feature type="domain" description="R3H" evidence="3">
    <location>
        <begin position="250"/>
        <end position="313"/>
    </location>
</feature>
<feature type="compositionally biased region" description="Basic and acidic residues" evidence="2">
    <location>
        <begin position="347"/>
        <end position="361"/>
    </location>
</feature>
<feature type="compositionally biased region" description="Polar residues" evidence="2">
    <location>
        <begin position="362"/>
        <end position="376"/>
    </location>
</feature>
<protein>
    <recommendedName>
        <fullName evidence="7">R3H domain-containing protein</fullName>
    </recommendedName>
</protein>
<dbReference type="Gene3D" id="3.30.1370.50">
    <property type="entry name" value="R3H-like domain"/>
    <property type="match status" value="1"/>
</dbReference>
<evidence type="ECO:0000313" key="6">
    <source>
        <dbReference type="Proteomes" id="UP000277580"/>
    </source>
</evidence>
<sequence>MSSSSPVPVLSASSTATTAPITATTTTITTTTTTADASTKTTTATIAVDIPVNPSDSGLELMDAKESQADSPIPVNASAEIAHDSNKNSLVTSTISHDVYPISTPLEQGAQQPRSCPQDISLIQESLGGLNLGTSHATVSGEPSPHNGTSDLCQPTGNTSVATQGNPAESATSQNIASSQPEGHVPGLVSRDSEHSSVTSDCADSSPVIVVSSQSQSPEPFADQLKPVVPMLIDEPDERLLNALETPRDRLFVIRLEHDVINFIQDNICDVFDLPPINAYQRLLAHKMAEYYRLTHIADATGASVRFYRGQHARIPPVRLGDKPTAALQLNSAANGSAAPMKIMRRTRSEKGSDTPPEHRNSNTPKKPSSETSSGDGSARTGSREEREEAYRAARERIFKDFVVSPPETPPPTKQNDKQRRQEQPDDFSGRSQFFPILSPSVPAVNPNYYPQYENPGLQFQNSHMPLQPRFNPNTPSFNPNMPNFNPPNNNFTPQPYIPVTPHRQFQTPNDRFNAQNPVNMGHLGYPQQQPQPHPQPQQQQPQNHHHQQQQQQQLQLQLQLQSQSQQQQQHQHPHQQQHRNNFFEQPNHFNSSGPPPQQQHNVMANPPFTNPPRFVPQQSSHNSHHHTPPVPASGNRHPYNAPSNYAVNNNNIAQHRFPQPGLGWNPPAVGGVPMNVTRSQPGMQSFDRNAPSFGGLPYQAHQPQQQQPWGGGGASFGRGGYGGGGGVHGPVGGM</sequence>
<feature type="region of interest" description="Disordered" evidence="2">
    <location>
        <begin position="694"/>
        <end position="735"/>
    </location>
</feature>
<feature type="compositionally biased region" description="Low complexity" evidence="2">
    <location>
        <begin position="537"/>
        <end position="571"/>
    </location>
</feature>
<dbReference type="InterPro" id="IPR001374">
    <property type="entry name" value="R3H_dom"/>
</dbReference>
<reference evidence="5 6" key="1">
    <citation type="journal article" date="2018" name="Nat. Ecol. Evol.">
        <title>Pezizomycetes genomes reveal the molecular basis of ectomycorrhizal truffle lifestyle.</title>
        <authorList>
            <person name="Murat C."/>
            <person name="Payen T."/>
            <person name="Noel B."/>
            <person name="Kuo A."/>
            <person name="Morin E."/>
            <person name="Chen J."/>
            <person name="Kohler A."/>
            <person name="Krizsan K."/>
            <person name="Balestrini R."/>
            <person name="Da Silva C."/>
            <person name="Montanini B."/>
            <person name="Hainaut M."/>
            <person name="Levati E."/>
            <person name="Barry K.W."/>
            <person name="Belfiori B."/>
            <person name="Cichocki N."/>
            <person name="Clum A."/>
            <person name="Dockter R.B."/>
            <person name="Fauchery L."/>
            <person name="Guy J."/>
            <person name="Iotti M."/>
            <person name="Le Tacon F."/>
            <person name="Lindquist E.A."/>
            <person name="Lipzen A."/>
            <person name="Malagnac F."/>
            <person name="Mello A."/>
            <person name="Molinier V."/>
            <person name="Miyauchi S."/>
            <person name="Poulain J."/>
            <person name="Riccioni C."/>
            <person name="Rubini A."/>
            <person name="Sitrit Y."/>
            <person name="Splivallo R."/>
            <person name="Traeger S."/>
            <person name="Wang M."/>
            <person name="Zifcakova L."/>
            <person name="Wipf D."/>
            <person name="Zambonelli A."/>
            <person name="Paolocci F."/>
            <person name="Nowrousian M."/>
            <person name="Ottonello S."/>
            <person name="Baldrian P."/>
            <person name="Spatafora J.W."/>
            <person name="Henrissat B."/>
            <person name="Nagy L.G."/>
            <person name="Aury J.M."/>
            <person name="Wincker P."/>
            <person name="Grigoriev I.V."/>
            <person name="Bonfante P."/>
            <person name="Martin F.M."/>
        </authorList>
    </citation>
    <scope>NUCLEOTIDE SEQUENCE [LARGE SCALE GENOMIC DNA]</scope>
    <source>
        <strain evidence="5 6">CCBAS932</strain>
    </source>
</reference>
<evidence type="ECO:0008006" key="7">
    <source>
        <dbReference type="Google" id="ProtNLM"/>
    </source>
</evidence>